<dbReference type="Gene3D" id="2.40.110.20">
    <property type="match status" value="1"/>
</dbReference>
<evidence type="ECO:0000256" key="5">
    <source>
        <dbReference type="ARBA" id="ARBA00022630"/>
    </source>
</evidence>
<feature type="domain" description="Acyl-CoA dehydrogenase/oxidase C-terminal" evidence="10">
    <location>
        <begin position="286"/>
        <end position="453"/>
    </location>
</feature>
<dbReference type="PANTHER" id="PTHR42803">
    <property type="entry name" value="ACYL-COA DEHYDROGENASE"/>
    <property type="match status" value="1"/>
</dbReference>
<comment type="pathway">
    <text evidence="2">Lipid metabolism.</text>
</comment>
<dbReference type="EMBL" id="CAFBLS010000112">
    <property type="protein sequence ID" value="CAB4876813.1"/>
    <property type="molecule type" value="Genomic_DNA"/>
</dbReference>
<dbReference type="InterPro" id="IPR009075">
    <property type="entry name" value="AcylCo_DH/oxidase_C"/>
</dbReference>
<dbReference type="InterPro" id="IPR009100">
    <property type="entry name" value="AcylCoA_DH/oxidase_NM_dom_sf"/>
</dbReference>
<evidence type="ECO:0000256" key="9">
    <source>
        <dbReference type="ARBA" id="ARBA00023098"/>
    </source>
</evidence>
<dbReference type="InterPro" id="IPR025878">
    <property type="entry name" value="Acyl-CoA_dh-like_C_dom"/>
</dbReference>
<evidence type="ECO:0000256" key="1">
    <source>
        <dbReference type="ARBA" id="ARBA00001974"/>
    </source>
</evidence>
<evidence type="ECO:0000256" key="7">
    <source>
        <dbReference type="ARBA" id="ARBA00022832"/>
    </source>
</evidence>
<comment type="subunit">
    <text evidence="4">Homodimer.</text>
</comment>
<dbReference type="InterPro" id="IPR006091">
    <property type="entry name" value="Acyl-CoA_Oxase/DH_mid-dom"/>
</dbReference>
<proteinExistence type="inferred from homology"/>
<dbReference type="SUPFAM" id="SSF47203">
    <property type="entry name" value="Acyl-CoA dehydrogenase C-terminal domain-like"/>
    <property type="match status" value="1"/>
</dbReference>
<dbReference type="Pfam" id="PF12806">
    <property type="entry name" value="Acyl-CoA_dh_C"/>
    <property type="match status" value="1"/>
</dbReference>
<protein>
    <submittedName>
        <fullName evidence="13">Unannotated protein</fullName>
    </submittedName>
</protein>
<dbReference type="SUPFAM" id="SSF56645">
    <property type="entry name" value="Acyl-CoA dehydrogenase NM domain-like"/>
    <property type="match status" value="1"/>
</dbReference>
<dbReference type="Pfam" id="PF02770">
    <property type="entry name" value="Acyl-CoA_dh_M"/>
    <property type="match status" value="1"/>
</dbReference>
<evidence type="ECO:0000259" key="10">
    <source>
        <dbReference type="Pfam" id="PF00441"/>
    </source>
</evidence>
<dbReference type="Pfam" id="PF00441">
    <property type="entry name" value="Acyl-CoA_dh_1"/>
    <property type="match status" value="1"/>
</dbReference>
<keyword evidence="8" id="KW-0560">Oxidoreductase</keyword>
<dbReference type="GO" id="GO:0016627">
    <property type="term" value="F:oxidoreductase activity, acting on the CH-CH group of donors"/>
    <property type="evidence" value="ECO:0007669"/>
    <property type="project" value="InterPro"/>
</dbReference>
<dbReference type="GO" id="GO:0005886">
    <property type="term" value="C:plasma membrane"/>
    <property type="evidence" value="ECO:0007669"/>
    <property type="project" value="TreeGrafter"/>
</dbReference>
<feature type="domain" description="Acyl-CoA oxidase/dehydrogenase middle" evidence="11">
    <location>
        <begin position="162"/>
        <end position="271"/>
    </location>
</feature>
<keyword evidence="9" id="KW-0443">Lipid metabolism</keyword>
<dbReference type="AlphaFoldDB" id="A0A6J7EAW3"/>
<gene>
    <name evidence="13" type="ORF">UFOPK3402_01000</name>
</gene>
<reference evidence="13" key="1">
    <citation type="submission" date="2020-05" db="EMBL/GenBank/DDBJ databases">
        <authorList>
            <person name="Chiriac C."/>
            <person name="Salcher M."/>
            <person name="Ghai R."/>
            <person name="Kavagutti S V."/>
        </authorList>
    </citation>
    <scope>NUCLEOTIDE SEQUENCE</scope>
</reference>
<evidence type="ECO:0000259" key="12">
    <source>
        <dbReference type="Pfam" id="PF12806"/>
    </source>
</evidence>
<keyword evidence="6" id="KW-0274">FAD</keyword>
<sequence>MSHYKSNLRDIEFNLFEVFGAEDRMGTGPYAEMDPATAREILREVERLATGPLAESFADADRNPPVYDPATRTVTMPEGFKKSFKALMDAEWWRLDLPENLGGTGAPPSLRWAASEMLLGSNPGAFMFMSGPGFAGILDNLGNADQKRWAELMVANGWGATMVLTEPDAGSDVGVGRTKAIDNGDGTWRIEGVKRFITSGEHDMTDNIIHLVLARPEGAGPGTKGLSLFVVPKFHVNLETGEIGARNGVYATNVEKKMGLKVSTTCELTFGDKEPAVGWLVGDVHNGIAQMFKVIEYARMMVGTKAIAALSTGYLNALEYAKTRVQGADLTEMTDKTAPRVTITHHPDVRRSLMLQKSYAEGMRALIAYTAYWQDVIEMGKAGAADIDVEAAERMNDLLLPIVKGVGSERSYEMLAVSLQTFGGSGFLQDYPIEQYIRDAKIDTLYEGTTAIQGLDFFFRKIVKDQFKSLMTVAGQITETVKGDEGSGQFTVERELLGKALEDVQGIVAVLGQWAMASQSESEQIYKVGLNTTRLLMASGDLVIGWLLLRQAEVASAALAGEVAERDRIFYLGKIETARWFARNRLPLLAAERAIAEATDLAIMEMPEEAF</sequence>
<evidence type="ECO:0000256" key="3">
    <source>
        <dbReference type="ARBA" id="ARBA00009347"/>
    </source>
</evidence>
<evidence type="ECO:0000256" key="4">
    <source>
        <dbReference type="ARBA" id="ARBA00011738"/>
    </source>
</evidence>
<comment type="cofactor">
    <cofactor evidence="1">
        <name>FAD</name>
        <dbReference type="ChEBI" id="CHEBI:57692"/>
    </cofactor>
</comment>
<evidence type="ECO:0000256" key="8">
    <source>
        <dbReference type="ARBA" id="ARBA00023002"/>
    </source>
</evidence>
<feature type="domain" description="Acetyl-CoA dehydrogenase-like C-terminal" evidence="12">
    <location>
        <begin position="474"/>
        <end position="607"/>
    </location>
</feature>
<dbReference type="FunFam" id="1.20.140.10:FF:000016">
    <property type="entry name" value="Acyl-CoA dehydrogenase FadE5"/>
    <property type="match status" value="1"/>
</dbReference>
<evidence type="ECO:0000259" key="11">
    <source>
        <dbReference type="Pfam" id="PF02770"/>
    </source>
</evidence>
<name>A0A6J7EAW3_9ZZZZ</name>
<comment type="similarity">
    <text evidence="3">Belongs to the acyl-CoA dehydrogenase family.</text>
</comment>
<dbReference type="FunFam" id="2.40.110.20:FF:000001">
    <property type="entry name" value="Acyl-CoA dehydrogenase AidB"/>
    <property type="match status" value="1"/>
</dbReference>
<evidence type="ECO:0000313" key="13">
    <source>
        <dbReference type="EMBL" id="CAB4876813.1"/>
    </source>
</evidence>
<evidence type="ECO:0000256" key="6">
    <source>
        <dbReference type="ARBA" id="ARBA00022827"/>
    </source>
</evidence>
<dbReference type="GO" id="GO:0006631">
    <property type="term" value="P:fatty acid metabolic process"/>
    <property type="evidence" value="ECO:0007669"/>
    <property type="project" value="UniProtKB-KW"/>
</dbReference>
<evidence type="ECO:0000256" key="2">
    <source>
        <dbReference type="ARBA" id="ARBA00005189"/>
    </source>
</evidence>
<dbReference type="InterPro" id="IPR052166">
    <property type="entry name" value="Diverse_Acyl-CoA_DH"/>
</dbReference>
<organism evidence="13">
    <name type="scientific">freshwater metagenome</name>
    <dbReference type="NCBI Taxonomy" id="449393"/>
    <lineage>
        <taxon>unclassified sequences</taxon>
        <taxon>metagenomes</taxon>
        <taxon>ecological metagenomes</taxon>
    </lineage>
</organism>
<dbReference type="InterPro" id="IPR036250">
    <property type="entry name" value="AcylCo_DH-like_C"/>
</dbReference>
<accession>A0A6J7EAW3</accession>
<dbReference type="Gene3D" id="1.20.140.10">
    <property type="entry name" value="Butyryl-CoA Dehydrogenase, subunit A, domain 3"/>
    <property type="match status" value="1"/>
</dbReference>
<keyword evidence="7" id="KW-0276">Fatty acid metabolism</keyword>
<keyword evidence="5" id="KW-0285">Flavoprotein</keyword>
<dbReference type="PANTHER" id="PTHR42803:SF1">
    <property type="entry name" value="BROAD-SPECIFICITY LINEAR ACYL-COA DEHYDROGENASE FADE5"/>
    <property type="match status" value="1"/>
</dbReference>